<reference evidence="2 3" key="1">
    <citation type="submission" date="2016-11" db="EMBL/GenBank/DDBJ databases">
        <authorList>
            <person name="Jaros S."/>
            <person name="Januszkiewicz K."/>
            <person name="Wedrychowicz H."/>
        </authorList>
    </citation>
    <scope>NUCLEOTIDE SEQUENCE [LARGE SCALE GENOMIC DNA]</scope>
    <source>
        <strain evidence="2 3">CGMCC 1.7049</strain>
    </source>
</reference>
<dbReference type="Proteomes" id="UP000199758">
    <property type="component" value="Unassembled WGS sequence"/>
</dbReference>
<dbReference type="RefSeq" id="WP_281249892.1">
    <property type="nucleotide sequence ID" value="NZ_FQWZ01000001.1"/>
</dbReference>
<evidence type="ECO:0000256" key="1">
    <source>
        <dbReference type="SAM" id="Phobius"/>
    </source>
</evidence>
<feature type="transmembrane region" description="Helical" evidence="1">
    <location>
        <begin position="12"/>
        <end position="30"/>
    </location>
</feature>
<proteinExistence type="predicted"/>
<evidence type="ECO:0000313" key="3">
    <source>
        <dbReference type="Proteomes" id="UP000199758"/>
    </source>
</evidence>
<keyword evidence="1" id="KW-1133">Transmembrane helix</keyword>
<dbReference type="AlphaFoldDB" id="A0A1M5K5V9"/>
<dbReference type="EMBL" id="FQWZ01000001">
    <property type="protein sequence ID" value="SHG47623.1"/>
    <property type="molecule type" value="Genomic_DNA"/>
</dbReference>
<keyword evidence="3" id="KW-1185">Reference proteome</keyword>
<dbReference type="STRING" id="490188.SAMN04488068_0355"/>
<gene>
    <name evidence="2" type="ORF">SAMN04488068_0355</name>
</gene>
<name>A0A1M5K5V9_9GAMM</name>
<keyword evidence="1" id="KW-0472">Membrane</keyword>
<keyword evidence="1" id="KW-0812">Transmembrane</keyword>
<protein>
    <submittedName>
        <fullName evidence="2">Uncharacterized protein</fullName>
    </submittedName>
</protein>
<evidence type="ECO:0000313" key="2">
    <source>
        <dbReference type="EMBL" id="SHG47623.1"/>
    </source>
</evidence>
<organism evidence="2 3">
    <name type="scientific">Hydrocarboniphaga daqingensis</name>
    <dbReference type="NCBI Taxonomy" id="490188"/>
    <lineage>
        <taxon>Bacteria</taxon>
        <taxon>Pseudomonadati</taxon>
        <taxon>Pseudomonadota</taxon>
        <taxon>Gammaproteobacteria</taxon>
        <taxon>Nevskiales</taxon>
        <taxon>Nevskiaceae</taxon>
        <taxon>Hydrocarboniphaga</taxon>
    </lineage>
</organism>
<sequence>MDKWMRKVALSRPLMVGSAVVYGVIEFVALRRSTVLARQTTA</sequence>
<accession>A0A1M5K5V9</accession>